<keyword evidence="2" id="KW-1185">Reference proteome</keyword>
<accession>A0A0F4QUN2</accession>
<dbReference type="Proteomes" id="UP000033452">
    <property type="component" value="Unassembled WGS sequence"/>
</dbReference>
<protein>
    <submittedName>
        <fullName evidence="1">Uncharacterized protein</fullName>
    </submittedName>
</protein>
<name>A0A0F4QUN2_9GAMM</name>
<evidence type="ECO:0000313" key="1">
    <source>
        <dbReference type="EMBL" id="KJZ11403.1"/>
    </source>
</evidence>
<dbReference type="EMBL" id="JXYA01000010">
    <property type="protein sequence ID" value="KJZ11403.1"/>
    <property type="molecule type" value="Genomic_DNA"/>
</dbReference>
<proteinExistence type="predicted"/>
<comment type="caution">
    <text evidence="1">The sequence shown here is derived from an EMBL/GenBank/DDBJ whole genome shotgun (WGS) entry which is preliminary data.</text>
</comment>
<sequence>MIFSIYQEDFEMALQKRYKIALETKLDQLWHQGFCIIDRWELASWFNKERITNVVWREILENWQEIYDLEPNECPLEVIKCDSTTTPQTFVIIQAKRRKTMNSMAE</sequence>
<dbReference type="AlphaFoldDB" id="A0A0F4QUN2"/>
<reference evidence="1 2" key="1">
    <citation type="journal article" date="2015" name="BMC Genomics">
        <title>Genome mining reveals unlocked bioactive potential of marine Gram-negative bacteria.</title>
        <authorList>
            <person name="Machado H."/>
            <person name="Sonnenschein E.C."/>
            <person name="Melchiorsen J."/>
            <person name="Gram L."/>
        </authorList>
    </citation>
    <scope>NUCLEOTIDE SEQUENCE [LARGE SCALE GENOMIC DNA]</scope>
    <source>
        <strain evidence="1 2">S2471</strain>
    </source>
</reference>
<gene>
    <name evidence="1" type="ORF">TW77_05850</name>
</gene>
<dbReference type="PATRIC" id="fig|43658.5.peg.1221"/>
<evidence type="ECO:0000313" key="2">
    <source>
        <dbReference type="Proteomes" id="UP000033452"/>
    </source>
</evidence>
<organism evidence="1 2">
    <name type="scientific">Pseudoalteromonas rubra</name>
    <dbReference type="NCBI Taxonomy" id="43658"/>
    <lineage>
        <taxon>Bacteria</taxon>
        <taxon>Pseudomonadati</taxon>
        <taxon>Pseudomonadota</taxon>
        <taxon>Gammaproteobacteria</taxon>
        <taxon>Alteromonadales</taxon>
        <taxon>Pseudoalteromonadaceae</taxon>
        <taxon>Pseudoalteromonas</taxon>
    </lineage>
</organism>